<gene>
    <name evidence="2" type="ORF">C5612_04925</name>
</gene>
<evidence type="ECO:0000313" key="3">
    <source>
        <dbReference type="Proteomes" id="UP000239687"/>
    </source>
</evidence>
<dbReference type="InterPro" id="IPR031893">
    <property type="entry name" value="Phage_tail_APC"/>
</dbReference>
<organism evidence="2 3">
    <name type="scientific">Pseudomonas frederiksbergensis</name>
    <dbReference type="NCBI Taxonomy" id="104087"/>
    <lineage>
        <taxon>Bacteria</taxon>
        <taxon>Pseudomonadati</taxon>
        <taxon>Pseudomonadota</taxon>
        <taxon>Gammaproteobacteria</taxon>
        <taxon>Pseudomonadales</taxon>
        <taxon>Pseudomonadaceae</taxon>
        <taxon>Pseudomonas</taxon>
    </lineage>
</organism>
<protein>
    <submittedName>
        <fullName evidence="2">Phage tail protein</fullName>
    </submittedName>
</protein>
<name>A0A2S8HTU3_9PSED</name>
<feature type="domain" description="Phage tail assembly chaperone-like" evidence="1">
    <location>
        <begin position="66"/>
        <end position="133"/>
    </location>
</feature>
<sequence>MQRFYSQSSGCTYLQGFHTQMPEDAKPIAEEHYQAVLANPVPGKVRGHDADGLPILVDPPPEDLAAMERAWRNCEILRVQWIRDRYRDEQELSRPPSITSEQYSGLLDYMQMLRDWPEQQAFPAEQFRPVPPAWIAKQTQ</sequence>
<proteinExistence type="predicted"/>
<dbReference type="Proteomes" id="UP000239687">
    <property type="component" value="Unassembled WGS sequence"/>
</dbReference>
<dbReference type="EMBL" id="PUIN01000002">
    <property type="protein sequence ID" value="PQP05980.1"/>
    <property type="molecule type" value="Genomic_DNA"/>
</dbReference>
<dbReference type="AlphaFoldDB" id="A0A2S8HTU3"/>
<reference evidence="2 3" key="1">
    <citation type="submission" date="2018-02" db="EMBL/GenBank/DDBJ databases">
        <title>Draft genome sequencing of Pseudomonas frederiksbergensis 11-D3.</title>
        <authorList>
            <person name="Zheng B.-X."/>
        </authorList>
    </citation>
    <scope>NUCLEOTIDE SEQUENCE [LARGE SCALE GENOMIC DNA]</scope>
    <source>
        <strain evidence="2 3">11-D3</strain>
    </source>
</reference>
<evidence type="ECO:0000313" key="2">
    <source>
        <dbReference type="EMBL" id="PQP05980.1"/>
    </source>
</evidence>
<dbReference type="Pfam" id="PF16778">
    <property type="entry name" value="Phage_tail_APC"/>
    <property type="match status" value="1"/>
</dbReference>
<dbReference type="RefSeq" id="WP_105340296.1">
    <property type="nucleotide sequence ID" value="NZ_PUIN01000002.1"/>
</dbReference>
<evidence type="ECO:0000259" key="1">
    <source>
        <dbReference type="Pfam" id="PF16778"/>
    </source>
</evidence>
<accession>A0A2S8HTU3</accession>
<comment type="caution">
    <text evidence="2">The sequence shown here is derived from an EMBL/GenBank/DDBJ whole genome shotgun (WGS) entry which is preliminary data.</text>
</comment>